<comment type="subcellular location">
    <subcellularLocation>
        <location evidence="2">Cell junction</location>
    </subcellularLocation>
    <subcellularLocation>
        <location evidence="1">Membrane</location>
        <topology evidence="1">Multi-pass membrane protein</topology>
    </subcellularLocation>
</comment>
<keyword evidence="4 8" id="KW-0812">Transmembrane</keyword>
<dbReference type="GO" id="GO:0005911">
    <property type="term" value="C:cell-cell junction"/>
    <property type="evidence" value="ECO:0007669"/>
    <property type="project" value="TreeGrafter"/>
</dbReference>
<dbReference type="InterPro" id="IPR015664">
    <property type="entry name" value="P53_induced"/>
</dbReference>
<dbReference type="GO" id="GO:0098609">
    <property type="term" value="P:cell-cell adhesion"/>
    <property type="evidence" value="ECO:0007669"/>
    <property type="project" value="TreeGrafter"/>
</dbReference>
<dbReference type="InterPro" id="IPR004031">
    <property type="entry name" value="PMP22/EMP/MP20/Claudin"/>
</dbReference>
<feature type="transmembrane region" description="Helical" evidence="8">
    <location>
        <begin position="102"/>
        <end position="126"/>
    </location>
</feature>
<evidence type="ECO:0000256" key="1">
    <source>
        <dbReference type="ARBA" id="ARBA00004141"/>
    </source>
</evidence>
<dbReference type="OrthoDB" id="8868135at2759"/>
<dbReference type="Gene3D" id="1.20.140.150">
    <property type="match status" value="1"/>
</dbReference>
<dbReference type="Pfam" id="PF00822">
    <property type="entry name" value="PMP22_Claudin"/>
    <property type="match status" value="1"/>
</dbReference>
<name>A0A8J6ECE6_ELECQ</name>
<feature type="transmembrane region" description="Helical" evidence="8">
    <location>
        <begin position="72"/>
        <end position="95"/>
    </location>
</feature>
<comment type="caution">
    <text evidence="9">The sequence shown here is derived from an EMBL/GenBank/DDBJ whole genome shotgun (WGS) entry which is preliminary data.</text>
</comment>
<keyword evidence="10" id="KW-1185">Reference proteome</keyword>
<keyword evidence="6 8" id="KW-1133">Transmembrane helix</keyword>
<feature type="transmembrane region" description="Helical" evidence="8">
    <location>
        <begin position="146"/>
        <end position="168"/>
    </location>
</feature>
<dbReference type="PANTHER" id="PTHR14399:SF4">
    <property type="entry name" value="P53 APOPTOSIS EFFECTOR RELATED TO PMP-22"/>
    <property type="match status" value="1"/>
</dbReference>
<evidence type="ECO:0000256" key="2">
    <source>
        <dbReference type="ARBA" id="ARBA00004282"/>
    </source>
</evidence>
<evidence type="ECO:0000256" key="3">
    <source>
        <dbReference type="ARBA" id="ARBA00008691"/>
    </source>
</evidence>
<reference evidence="9" key="1">
    <citation type="thesis" date="2020" institute="ProQuest LLC" country="789 East Eisenhower Parkway, Ann Arbor, MI, USA">
        <title>Comparative Genomics and Chromosome Evolution.</title>
        <authorList>
            <person name="Mudd A.B."/>
        </authorList>
    </citation>
    <scope>NUCLEOTIDE SEQUENCE</scope>
    <source>
        <strain evidence="9">HN-11 Male</strain>
        <tissue evidence="9">Kidney and liver</tissue>
    </source>
</reference>
<evidence type="ECO:0000313" key="10">
    <source>
        <dbReference type="Proteomes" id="UP000770717"/>
    </source>
</evidence>
<organism evidence="9 10">
    <name type="scientific">Eleutherodactylus coqui</name>
    <name type="common">Puerto Rican coqui</name>
    <dbReference type="NCBI Taxonomy" id="57060"/>
    <lineage>
        <taxon>Eukaryota</taxon>
        <taxon>Metazoa</taxon>
        <taxon>Chordata</taxon>
        <taxon>Craniata</taxon>
        <taxon>Vertebrata</taxon>
        <taxon>Euteleostomi</taxon>
        <taxon>Amphibia</taxon>
        <taxon>Batrachia</taxon>
        <taxon>Anura</taxon>
        <taxon>Neobatrachia</taxon>
        <taxon>Hyloidea</taxon>
        <taxon>Eleutherodactylidae</taxon>
        <taxon>Eleutherodactylinae</taxon>
        <taxon>Eleutherodactylus</taxon>
        <taxon>Eleutherodactylus</taxon>
    </lineage>
</organism>
<evidence type="ECO:0000256" key="8">
    <source>
        <dbReference type="SAM" id="Phobius"/>
    </source>
</evidence>
<comment type="similarity">
    <text evidence="3">Belongs to the TMEM47 family.</text>
</comment>
<feature type="transmembrane region" description="Helical" evidence="8">
    <location>
        <begin position="12"/>
        <end position="32"/>
    </location>
</feature>
<dbReference type="GO" id="GO:0016020">
    <property type="term" value="C:membrane"/>
    <property type="evidence" value="ECO:0007669"/>
    <property type="project" value="UniProtKB-SubCell"/>
</dbReference>
<dbReference type="AlphaFoldDB" id="A0A8J6ECE6"/>
<keyword evidence="7 8" id="KW-0472">Membrane</keyword>
<gene>
    <name evidence="9" type="ORF">GDO78_020109</name>
</gene>
<evidence type="ECO:0000256" key="5">
    <source>
        <dbReference type="ARBA" id="ARBA00022949"/>
    </source>
</evidence>
<evidence type="ECO:0000256" key="6">
    <source>
        <dbReference type="ARBA" id="ARBA00022989"/>
    </source>
</evidence>
<sequence length="185" mass="20568">MFKCGIAYPRCKWILPLLLLCAIIFDIIALAGRGWVETESGREYASLWEQCTGATTSTESCRSLMEYAWGKATAALMIIGIIILIFCFILSFAGLCIPRISLLRIIGALLFLAVALQVCALVIYPVRYTSDVATNAESYLYSWTYGFGWGSTIIMFGAGIFFCCLPNFEDELLGNVKTKYFYTSS</sequence>
<evidence type="ECO:0000313" key="9">
    <source>
        <dbReference type="EMBL" id="KAG9464336.1"/>
    </source>
</evidence>
<keyword evidence="5" id="KW-0965">Cell junction</keyword>
<evidence type="ECO:0000256" key="4">
    <source>
        <dbReference type="ARBA" id="ARBA00022692"/>
    </source>
</evidence>
<accession>A0A8J6ECE6</accession>
<dbReference type="Proteomes" id="UP000770717">
    <property type="component" value="Unassembled WGS sequence"/>
</dbReference>
<dbReference type="PANTHER" id="PTHR14399">
    <property type="entry name" value="P53-INDUCED PROTEIN RELATED"/>
    <property type="match status" value="1"/>
</dbReference>
<proteinExistence type="inferred from homology"/>
<protein>
    <recommendedName>
        <fullName evidence="11">P53 apoptosis effector related to PMP-22</fullName>
    </recommendedName>
</protein>
<evidence type="ECO:0008006" key="11">
    <source>
        <dbReference type="Google" id="ProtNLM"/>
    </source>
</evidence>
<dbReference type="EMBL" id="WNTK01004637">
    <property type="protein sequence ID" value="KAG9464336.1"/>
    <property type="molecule type" value="Genomic_DNA"/>
</dbReference>
<evidence type="ECO:0000256" key="7">
    <source>
        <dbReference type="ARBA" id="ARBA00023136"/>
    </source>
</evidence>